<evidence type="ECO:0008006" key="5">
    <source>
        <dbReference type="Google" id="ProtNLM"/>
    </source>
</evidence>
<accession>A0ABN3ACT2</accession>
<keyword evidence="4" id="KW-1185">Reference proteome</keyword>
<comment type="caution">
    <text evidence="3">The sequence shown here is derived from an EMBL/GenBank/DDBJ whole genome shotgun (WGS) entry which is preliminary data.</text>
</comment>
<name>A0ABN3ACT2_9ACTN</name>
<evidence type="ECO:0000313" key="3">
    <source>
        <dbReference type="EMBL" id="GAA2160839.1"/>
    </source>
</evidence>
<feature type="region of interest" description="Disordered" evidence="1">
    <location>
        <begin position="68"/>
        <end position="92"/>
    </location>
</feature>
<dbReference type="Proteomes" id="UP001501020">
    <property type="component" value="Unassembled WGS sequence"/>
</dbReference>
<dbReference type="EMBL" id="BAAAMR010000094">
    <property type="protein sequence ID" value="GAA2160839.1"/>
    <property type="molecule type" value="Genomic_DNA"/>
</dbReference>
<protein>
    <recommendedName>
        <fullName evidence="5">DUF4229 domain-containing protein</fullName>
    </recommendedName>
</protein>
<evidence type="ECO:0000256" key="2">
    <source>
        <dbReference type="SAM" id="Phobius"/>
    </source>
</evidence>
<keyword evidence="2" id="KW-0812">Transmembrane</keyword>
<keyword evidence="2" id="KW-0472">Membrane</keyword>
<feature type="transmembrane region" description="Helical" evidence="2">
    <location>
        <begin position="24"/>
        <end position="41"/>
    </location>
</feature>
<gene>
    <name evidence="3" type="ORF">GCM10009727_74370</name>
</gene>
<feature type="compositionally biased region" description="Basic and acidic residues" evidence="1">
    <location>
        <begin position="83"/>
        <end position="92"/>
    </location>
</feature>
<evidence type="ECO:0000256" key="1">
    <source>
        <dbReference type="SAM" id="MobiDB-lite"/>
    </source>
</evidence>
<organism evidence="3 4">
    <name type="scientific">Actinomadura napierensis</name>
    <dbReference type="NCBI Taxonomy" id="267854"/>
    <lineage>
        <taxon>Bacteria</taxon>
        <taxon>Bacillati</taxon>
        <taxon>Actinomycetota</taxon>
        <taxon>Actinomycetes</taxon>
        <taxon>Streptosporangiales</taxon>
        <taxon>Thermomonosporaceae</taxon>
        <taxon>Actinomadura</taxon>
    </lineage>
</organism>
<evidence type="ECO:0000313" key="4">
    <source>
        <dbReference type="Proteomes" id="UP001501020"/>
    </source>
</evidence>
<proteinExistence type="predicted"/>
<sequence>MSALLAITMCFVLASRWSEGWLLPVLAAAILGLVLVGALQLRHDGRLSEKNFLELIKIAIMQVPTLLRRSTESESEVTPSKPAAEETHGQHP</sequence>
<keyword evidence="2" id="KW-1133">Transmembrane helix</keyword>
<reference evidence="3 4" key="1">
    <citation type="journal article" date="2019" name="Int. J. Syst. Evol. Microbiol.">
        <title>The Global Catalogue of Microorganisms (GCM) 10K type strain sequencing project: providing services to taxonomists for standard genome sequencing and annotation.</title>
        <authorList>
            <consortium name="The Broad Institute Genomics Platform"/>
            <consortium name="The Broad Institute Genome Sequencing Center for Infectious Disease"/>
            <person name="Wu L."/>
            <person name="Ma J."/>
        </authorList>
    </citation>
    <scope>NUCLEOTIDE SEQUENCE [LARGE SCALE GENOMIC DNA]</scope>
    <source>
        <strain evidence="3 4">JCM 13850</strain>
    </source>
</reference>